<feature type="compositionally biased region" description="Pro residues" evidence="1">
    <location>
        <begin position="204"/>
        <end position="222"/>
    </location>
</feature>
<dbReference type="KEGG" id="mcab:HXZ27_29865"/>
<dbReference type="Proteomes" id="UP000509335">
    <property type="component" value="Chromosome"/>
</dbReference>
<organism evidence="3 4">
    <name type="scientific">Micromonospora carbonacea</name>
    <dbReference type="NCBI Taxonomy" id="47853"/>
    <lineage>
        <taxon>Bacteria</taxon>
        <taxon>Bacillati</taxon>
        <taxon>Actinomycetota</taxon>
        <taxon>Actinomycetes</taxon>
        <taxon>Micromonosporales</taxon>
        <taxon>Micromonosporaceae</taxon>
        <taxon>Micromonospora</taxon>
    </lineage>
</organism>
<keyword evidence="2" id="KW-1133">Transmembrane helix</keyword>
<feature type="transmembrane region" description="Helical" evidence="2">
    <location>
        <begin position="63"/>
        <end position="81"/>
    </location>
</feature>
<evidence type="ECO:0000256" key="1">
    <source>
        <dbReference type="SAM" id="MobiDB-lite"/>
    </source>
</evidence>
<feature type="compositionally biased region" description="Pro residues" evidence="1">
    <location>
        <begin position="413"/>
        <end position="423"/>
    </location>
</feature>
<feature type="compositionally biased region" description="Basic and acidic residues" evidence="1">
    <location>
        <begin position="246"/>
        <end position="258"/>
    </location>
</feature>
<keyword evidence="2" id="KW-0812">Transmembrane</keyword>
<proteinExistence type="predicted"/>
<feature type="transmembrane region" description="Helical" evidence="2">
    <location>
        <begin position="88"/>
        <end position="104"/>
    </location>
</feature>
<name>A0A7H8XSB8_9ACTN</name>
<keyword evidence="2" id="KW-0472">Membrane</keyword>
<protein>
    <submittedName>
        <fullName evidence="3">Uncharacterized protein</fullName>
    </submittedName>
</protein>
<sequence>MTTANPQHAQPGRVSQAWRSFRRWRRARPFWGGLFTALAGLEIFSTTQMSLSGLSFQMGPTGFLSWLIPVILVACGMLMWFSPQQRMFYAIVGAVTAVFSLIGVNLGGFFVGLLLGMVGSALGFAWVPARRPAAAPAGSGPPATATEGPAVTAVEGPAATATATEGPTDADADADRADEAALVDELMPRAQHPDDVTGPLTDTLPPPRNPLREAPPPPPQSPPADRGDDSTQVLPVVGADGLPLRHPAEDGPGRRDASRDPRLLAITLVLLSVSAAGALALRDQAPVQAAPAAPCPTPSATRTAEPGPSASRPASRSPSPGASPSAEQTSGGNVLTDIIDGIGDLFTGGDDDAEPAASPEPTGTAPTTGTPTSTARPTASAKPTPDASASPDKPGDGCATPEPTEPAEVEPGEPLPRIAPEPGQPRVAGKPSKLTGSKVTMTGLRFEGIVDLPTGDGTLRALKFSMAKSVTDDFQLLADGPGGRSQRYVTDRLTVQGDVAFYATRFVGRLLGIKITLTPDLPFPDGIPITSPIPITFTDPVIDLAYVQCDVLTGKPALRLDLA</sequence>
<feature type="region of interest" description="Disordered" evidence="1">
    <location>
        <begin position="288"/>
        <end position="439"/>
    </location>
</feature>
<feature type="region of interest" description="Disordered" evidence="1">
    <location>
        <begin position="187"/>
        <end position="258"/>
    </location>
</feature>
<dbReference type="InterPro" id="IPR046096">
    <property type="entry name" value="DUF6114"/>
</dbReference>
<feature type="compositionally biased region" description="Low complexity" evidence="1">
    <location>
        <begin position="288"/>
        <end position="327"/>
    </location>
</feature>
<gene>
    <name evidence="3" type="ORF">HXZ27_29865</name>
</gene>
<reference evidence="3 4" key="1">
    <citation type="submission" date="2020-07" db="EMBL/GenBank/DDBJ databases">
        <title>A bifunctional nitrone conjugated secondary metabolite targeting the ribosome.</title>
        <authorList>
            <person name="Limbrick E.M."/>
            <person name="Graf M."/>
            <person name="Derewacz D.K."/>
            <person name="Nguyen F."/>
            <person name="Spraggins J.M."/>
            <person name="Wieland M."/>
            <person name="Ynigez-Gutierrez A.E."/>
            <person name="Reisman B.J."/>
            <person name="Zinshteyn B."/>
            <person name="McCulloch K."/>
            <person name="Iverson T.M."/>
            <person name="Green R."/>
            <person name="Wilson D.N."/>
            <person name="Bachmann B.O."/>
        </authorList>
    </citation>
    <scope>NUCLEOTIDE SEQUENCE [LARGE SCALE GENOMIC DNA]</scope>
    <source>
        <strain evidence="4">aurantiaca</strain>
    </source>
</reference>
<feature type="compositionally biased region" description="Low complexity" evidence="1">
    <location>
        <begin position="355"/>
        <end position="385"/>
    </location>
</feature>
<evidence type="ECO:0000313" key="4">
    <source>
        <dbReference type="Proteomes" id="UP000509335"/>
    </source>
</evidence>
<evidence type="ECO:0000313" key="3">
    <source>
        <dbReference type="EMBL" id="QLD27897.1"/>
    </source>
</evidence>
<dbReference type="AlphaFoldDB" id="A0A7H8XSB8"/>
<dbReference type="Pfam" id="PF19609">
    <property type="entry name" value="DUF6114"/>
    <property type="match status" value="1"/>
</dbReference>
<dbReference type="EMBL" id="CP058322">
    <property type="protein sequence ID" value="QLD27897.1"/>
    <property type="molecule type" value="Genomic_DNA"/>
</dbReference>
<accession>A0A7H8XSB8</accession>
<feature type="transmembrane region" description="Helical" evidence="2">
    <location>
        <begin position="29"/>
        <end position="51"/>
    </location>
</feature>
<evidence type="ECO:0000256" key="2">
    <source>
        <dbReference type="SAM" id="Phobius"/>
    </source>
</evidence>